<dbReference type="InterPro" id="IPR007110">
    <property type="entry name" value="Ig-like_dom"/>
</dbReference>
<dbReference type="PANTHER" id="PTHR15031">
    <property type="entry name" value="CARTILAGE INTERMEDIATE LAYER PROTEIN CLIP"/>
    <property type="match status" value="1"/>
</dbReference>
<dbReference type="Gene3D" id="2.60.40.10">
    <property type="entry name" value="Immunoglobulins"/>
    <property type="match status" value="1"/>
</dbReference>
<evidence type="ECO:0000256" key="5">
    <source>
        <dbReference type="ARBA" id="ARBA00023180"/>
    </source>
</evidence>
<dbReference type="SMART" id="SM00408">
    <property type="entry name" value="IGc2"/>
    <property type="match status" value="1"/>
</dbReference>
<keyword evidence="2" id="KW-0964">Secreted</keyword>
<keyword evidence="5" id="KW-0325">Glycoprotein</keyword>
<dbReference type="InterPro" id="IPR056258">
    <property type="entry name" value="CILP-1/2_C"/>
</dbReference>
<feature type="region of interest" description="Disordered" evidence="6">
    <location>
        <begin position="1"/>
        <end position="87"/>
    </location>
</feature>
<evidence type="ECO:0000259" key="7">
    <source>
        <dbReference type="PROSITE" id="PS50835"/>
    </source>
</evidence>
<dbReference type="Pfam" id="PF13927">
    <property type="entry name" value="Ig_3"/>
    <property type="match status" value="1"/>
</dbReference>
<evidence type="ECO:0000256" key="1">
    <source>
        <dbReference type="ARBA" id="ARBA00004498"/>
    </source>
</evidence>
<evidence type="ECO:0000256" key="3">
    <source>
        <dbReference type="ARBA" id="ARBA00022530"/>
    </source>
</evidence>
<dbReference type="PROSITE" id="PS50092">
    <property type="entry name" value="TSP1"/>
    <property type="match status" value="1"/>
</dbReference>
<dbReference type="Pfam" id="PF23730">
    <property type="entry name" value="CILP_8th"/>
    <property type="match status" value="1"/>
</dbReference>
<dbReference type="InterPro" id="IPR056256">
    <property type="entry name" value="CILP-1/2_b-sand_dom2"/>
</dbReference>
<dbReference type="SMART" id="SM00409">
    <property type="entry name" value="IG"/>
    <property type="match status" value="1"/>
</dbReference>
<evidence type="ECO:0000313" key="9">
    <source>
        <dbReference type="Proteomes" id="UP000749559"/>
    </source>
</evidence>
<comment type="caution">
    <text evidence="8">The sequence shown here is derived from an EMBL/GenBank/DDBJ whole genome shotgun (WGS) entry which is preliminary data.</text>
</comment>
<dbReference type="InterPro" id="IPR003599">
    <property type="entry name" value="Ig_sub"/>
</dbReference>
<dbReference type="InterPro" id="IPR036383">
    <property type="entry name" value="TSP1_rpt_sf"/>
</dbReference>
<dbReference type="Pfam" id="PF23591">
    <property type="entry name" value="CILP"/>
    <property type="match status" value="1"/>
</dbReference>
<dbReference type="Gene3D" id="2.20.100.10">
    <property type="entry name" value="Thrombospondin type-1 (TSP1) repeat"/>
    <property type="match status" value="1"/>
</dbReference>
<dbReference type="PROSITE" id="PS50835">
    <property type="entry name" value="IG_LIKE"/>
    <property type="match status" value="1"/>
</dbReference>
<dbReference type="InterPro" id="IPR036179">
    <property type="entry name" value="Ig-like_dom_sf"/>
</dbReference>
<dbReference type="Pfam" id="PF23599">
    <property type="entry name" value="CILP_C"/>
    <property type="match status" value="1"/>
</dbReference>
<dbReference type="Pfam" id="PF23708">
    <property type="entry name" value="CILP_5th"/>
    <property type="match status" value="1"/>
</dbReference>
<dbReference type="SUPFAM" id="SSF48726">
    <property type="entry name" value="Immunoglobulin"/>
    <property type="match status" value="1"/>
</dbReference>
<evidence type="ECO:0000256" key="2">
    <source>
        <dbReference type="ARBA" id="ARBA00022525"/>
    </source>
</evidence>
<dbReference type="SMART" id="SM00209">
    <property type="entry name" value="TSP1"/>
    <property type="match status" value="1"/>
</dbReference>
<protein>
    <recommendedName>
        <fullName evidence="7">Ig-like domain-containing protein</fullName>
    </recommendedName>
</protein>
<name>A0A8S4NI22_OWEFU</name>
<dbReference type="InterPro" id="IPR056255">
    <property type="entry name" value="CILP-1/2_dom"/>
</dbReference>
<feature type="domain" description="Ig-like" evidence="7">
    <location>
        <begin position="249"/>
        <end position="333"/>
    </location>
</feature>
<comment type="subcellular location">
    <subcellularLocation>
        <location evidence="1">Secreted</location>
        <location evidence="1">Extracellular space</location>
        <location evidence="1">Extracellular matrix</location>
    </subcellularLocation>
</comment>
<dbReference type="InterPro" id="IPR003598">
    <property type="entry name" value="Ig_sub2"/>
</dbReference>
<gene>
    <name evidence="8" type="ORF">OFUS_LOCUS7582</name>
</gene>
<reference evidence="8" key="1">
    <citation type="submission" date="2022-03" db="EMBL/GenBank/DDBJ databases">
        <authorList>
            <person name="Martin C."/>
        </authorList>
    </citation>
    <scope>NUCLEOTIDE SEQUENCE</scope>
</reference>
<keyword evidence="9" id="KW-1185">Reference proteome</keyword>
<accession>A0A8S4NI22</accession>
<dbReference type="PRINTS" id="PR01705">
    <property type="entry name" value="TSP1REPEAT"/>
</dbReference>
<dbReference type="FunFam" id="2.20.100.10:FF:000001">
    <property type="entry name" value="semaphorin-5A isoform X1"/>
    <property type="match status" value="1"/>
</dbReference>
<evidence type="ECO:0000313" key="8">
    <source>
        <dbReference type="EMBL" id="CAH1780949.1"/>
    </source>
</evidence>
<evidence type="ECO:0000256" key="4">
    <source>
        <dbReference type="ARBA" id="ARBA00023157"/>
    </source>
</evidence>
<dbReference type="AlphaFoldDB" id="A0A8S4NI22"/>
<dbReference type="InterPro" id="IPR000884">
    <property type="entry name" value="TSP1_rpt"/>
</dbReference>
<dbReference type="InterPro" id="IPR056257">
    <property type="entry name" value="CILP-1/2_8th"/>
</dbReference>
<dbReference type="OrthoDB" id="6123378at2759"/>
<proteinExistence type="predicted"/>
<dbReference type="SUPFAM" id="SSF82895">
    <property type="entry name" value="TSP-1 type 1 repeat"/>
    <property type="match status" value="1"/>
</dbReference>
<dbReference type="InterPro" id="IPR013783">
    <property type="entry name" value="Ig-like_fold"/>
</dbReference>
<dbReference type="Pfam" id="PF00090">
    <property type="entry name" value="TSP_1"/>
    <property type="match status" value="1"/>
</dbReference>
<sequence>MPVSDSTEISSTMPESDSTEVFSTTPVSDLTEISSTLPVSDTTEISSTMPDSDSTEISSTTQVSDSTEISSTMPTTSPDGNEIPTIDGGWSYWKPWSDCSTTCGGGVRSRVRTCTGPEPSGEGLICSGSSRQTEACSNWECPDCNRPCPDGGILVNCSTCTCTNSVLYGRVTTKRNLPLENVGVFLRYKQWEALTLTDMLGRFHIKGICVPSEQIIFKKNLHSEARITAQPENATHATASAQLQRLEMPFIKYQPSNRHRFLGQDVSFCCETEGTPNVHTLEWYKNNRIIKRTEGSYFPVLTLDNLSVNDSGLYACRAVSAGGNVMSRPAQLNVHEESSQDSCKSEPAVRYTTLPTGCTYSGPDTASEITTVNLGECELNTPCLTQNDQISRESCNDTSTLCCGAIRTRLLDITCDTGNTFTMVQIEECGCIECLRNPDAEGSTKIDGRAFGTDVNGDMSPLILGAILYKGEQIGSTSATGIFTVTVPVGIDRFTLIFQDTHFKTFADAVVVMDYVRGQTATQNVRMKRLPKPVTFNAEDGFELELGSSDITDKAGFLKLPQRAVVDENGNPFYGSVNATVEFMDPRQIDDMRSSPVDFSASDENGEETILETFGMVRVSLSDGESGKPLQSAGNMQIGIDVTTMGIQNQTDGIFLWGLDDVSGQWVKTGDMVYKTAIQLGLFKNRKMNRDFVVGDFNSGTVRDLETTRTRRETYWVNVDRPGGPTRIERIIRETLTDLCYVNIRIYNDANFNPGSGLGGASVNVLTRQPDGVSYSGYKSATSPNSGSTCLQTLCSRQADIIVERGRDNLFVHPDQGNFLPPMYRFRDSQNRRVVNFDVVKMDSQLGRNGPVYIWQKQRTCLNSKENDFNFRFAPISPPSVLNPRVKENGRRLSWYQREGDQNRVCYIKIRVQINSASAVSFNAVSRWENSAGDEFGNYVSYPMHNPETGDLTDRGVCLQYKCPGSILAIADRPPQIYRDISTHVTTMIAPATSCRATVNPNMVPFIRVTQFGFTWTAAFDESSGNGIADGIYSDRGEDATVLRFCKTGSKSITDDIMIPDTGAAVEFNCM</sequence>
<feature type="compositionally biased region" description="Polar residues" evidence="6">
    <location>
        <begin position="1"/>
        <end position="79"/>
    </location>
</feature>
<organism evidence="8 9">
    <name type="scientific">Owenia fusiformis</name>
    <name type="common">Polychaete worm</name>
    <dbReference type="NCBI Taxonomy" id="6347"/>
    <lineage>
        <taxon>Eukaryota</taxon>
        <taxon>Metazoa</taxon>
        <taxon>Spiralia</taxon>
        <taxon>Lophotrochozoa</taxon>
        <taxon>Annelida</taxon>
        <taxon>Polychaeta</taxon>
        <taxon>Sedentaria</taxon>
        <taxon>Canalipalpata</taxon>
        <taxon>Sabellida</taxon>
        <taxon>Oweniida</taxon>
        <taxon>Oweniidae</taxon>
        <taxon>Owenia</taxon>
    </lineage>
</organism>
<evidence type="ECO:0000256" key="6">
    <source>
        <dbReference type="SAM" id="MobiDB-lite"/>
    </source>
</evidence>
<keyword evidence="3" id="KW-0272">Extracellular matrix</keyword>
<dbReference type="Proteomes" id="UP000749559">
    <property type="component" value="Unassembled WGS sequence"/>
</dbReference>
<dbReference type="InterPro" id="IPR039675">
    <property type="entry name" value="CILP1/CILP2"/>
</dbReference>
<dbReference type="PANTHER" id="PTHR15031:SF6">
    <property type="entry name" value="CARTILAGE INTERMEDIATE LAYER PROTEIN 1-LIKE ISOFORM X1"/>
    <property type="match status" value="1"/>
</dbReference>
<keyword evidence="4" id="KW-1015">Disulfide bond</keyword>
<dbReference type="EMBL" id="CAIIXF020000004">
    <property type="protein sequence ID" value="CAH1780949.1"/>
    <property type="molecule type" value="Genomic_DNA"/>
</dbReference>